<proteinExistence type="predicted"/>
<comment type="caution">
    <text evidence="1">The sequence shown here is derived from an EMBL/GenBank/DDBJ whole genome shotgun (WGS) entry which is preliminary data.</text>
</comment>
<protein>
    <submittedName>
        <fullName evidence="1">Uncharacterized protein</fullName>
    </submittedName>
</protein>
<dbReference type="Proteomes" id="UP000663864">
    <property type="component" value="Unassembled WGS sequence"/>
</dbReference>
<dbReference type="EMBL" id="CAJNOT010002816">
    <property type="protein sequence ID" value="CAF1345263.1"/>
    <property type="molecule type" value="Genomic_DNA"/>
</dbReference>
<reference evidence="1" key="1">
    <citation type="submission" date="2021-02" db="EMBL/GenBank/DDBJ databases">
        <authorList>
            <person name="Nowell W R."/>
        </authorList>
    </citation>
    <scope>NUCLEOTIDE SEQUENCE</scope>
</reference>
<accession>A0A815GZ20</accession>
<organism evidence="1 2">
    <name type="scientific">Rotaria sordida</name>
    <dbReference type="NCBI Taxonomy" id="392033"/>
    <lineage>
        <taxon>Eukaryota</taxon>
        <taxon>Metazoa</taxon>
        <taxon>Spiralia</taxon>
        <taxon>Gnathifera</taxon>
        <taxon>Rotifera</taxon>
        <taxon>Eurotatoria</taxon>
        <taxon>Bdelloidea</taxon>
        <taxon>Philodinida</taxon>
        <taxon>Philodinidae</taxon>
        <taxon>Rotaria</taxon>
    </lineage>
</organism>
<gene>
    <name evidence="1" type="ORF">ZHD862_LOCUS30264</name>
</gene>
<name>A0A815GZ20_9BILA</name>
<evidence type="ECO:0000313" key="1">
    <source>
        <dbReference type="EMBL" id="CAF1345263.1"/>
    </source>
</evidence>
<dbReference type="AlphaFoldDB" id="A0A815GZ20"/>
<sequence length="27" mass="3042">MNGSALAVMFNLLDNAHLLSRIKQQQQ</sequence>
<evidence type="ECO:0000313" key="2">
    <source>
        <dbReference type="Proteomes" id="UP000663864"/>
    </source>
</evidence>
<feature type="non-terminal residue" evidence="1">
    <location>
        <position position="27"/>
    </location>
</feature>